<organism evidence="2 3">
    <name type="scientific">Candidatus Liptonbacteria bacterium RIFCSPHIGHO2_01_FULL_57_28</name>
    <dbReference type="NCBI Taxonomy" id="1798647"/>
    <lineage>
        <taxon>Bacteria</taxon>
        <taxon>Candidatus Liptoniibacteriota</taxon>
    </lineage>
</organism>
<comment type="caution">
    <text evidence="2">The sequence shown here is derived from an EMBL/GenBank/DDBJ whole genome shotgun (WGS) entry which is preliminary data.</text>
</comment>
<dbReference type="Proteomes" id="UP000179059">
    <property type="component" value="Unassembled WGS sequence"/>
</dbReference>
<evidence type="ECO:0000256" key="1">
    <source>
        <dbReference type="SAM" id="Phobius"/>
    </source>
</evidence>
<keyword evidence="1" id="KW-0812">Transmembrane</keyword>
<dbReference type="EMBL" id="MHKX01000032">
    <property type="protein sequence ID" value="OGY97499.1"/>
    <property type="molecule type" value="Genomic_DNA"/>
</dbReference>
<gene>
    <name evidence="2" type="ORF">A2855_02505</name>
</gene>
<dbReference type="AlphaFoldDB" id="A0A1G2C9P1"/>
<evidence type="ECO:0000313" key="2">
    <source>
        <dbReference type="EMBL" id="OGY97499.1"/>
    </source>
</evidence>
<keyword evidence="1" id="KW-1133">Transmembrane helix</keyword>
<name>A0A1G2C9P1_9BACT</name>
<protein>
    <recommendedName>
        <fullName evidence="4">Methyl-accepting transducer domain-containing protein</fullName>
    </recommendedName>
</protein>
<evidence type="ECO:0008006" key="4">
    <source>
        <dbReference type="Google" id="ProtNLM"/>
    </source>
</evidence>
<keyword evidence="1" id="KW-0472">Membrane</keyword>
<accession>A0A1G2C9P1</accession>
<proteinExistence type="predicted"/>
<sequence length="196" mass="21539">MKTIYRRLLIFVAALLVITIGYLGYRFYSAAQRRVPQEFSEARAQVTAISENIISNSNSIATLVARLSSVTSTPAQASSTLGEVLTKVGDVHDQAIDLSTTLEVMTKAVQDVRMAEAQAAALRAVSYRLSFVSRLVNYTEDVNRLALAIRLRLDSGIQNREEIANLIRKINSEVAAANSLSDQADEAMDQFDALLR</sequence>
<evidence type="ECO:0000313" key="3">
    <source>
        <dbReference type="Proteomes" id="UP000179059"/>
    </source>
</evidence>
<dbReference type="STRING" id="1798647.A2855_02505"/>
<reference evidence="2 3" key="1">
    <citation type="journal article" date="2016" name="Nat. Commun.">
        <title>Thousands of microbial genomes shed light on interconnected biogeochemical processes in an aquifer system.</title>
        <authorList>
            <person name="Anantharaman K."/>
            <person name="Brown C.T."/>
            <person name="Hug L.A."/>
            <person name="Sharon I."/>
            <person name="Castelle C.J."/>
            <person name="Probst A.J."/>
            <person name="Thomas B.C."/>
            <person name="Singh A."/>
            <person name="Wilkins M.J."/>
            <person name="Karaoz U."/>
            <person name="Brodie E.L."/>
            <person name="Williams K.H."/>
            <person name="Hubbard S.S."/>
            <person name="Banfield J.F."/>
        </authorList>
    </citation>
    <scope>NUCLEOTIDE SEQUENCE [LARGE SCALE GENOMIC DNA]</scope>
</reference>
<feature type="transmembrane region" description="Helical" evidence="1">
    <location>
        <begin position="7"/>
        <end position="28"/>
    </location>
</feature>